<dbReference type="Gene3D" id="2.70.130.10">
    <property type="entry name" value="Mannose-6-phosphate receptor binding domain"/>
    <property type="match status" value="1"/>
</dbReference>
<name>A0ABQ9XQJ5_9EUKA</name>
<sequence length="157" mass="16735">MLSILVVFVTSTLAVDTCILTDRSKGKSYNFTGGAKLAETQGYTYKSESYGFEAYLSFCTPIDGAKIGCKAALPKNTLGVYKYDDGRCVSLGNTQAVTAGDDPYVTYSGGGKCDLGRTSSASVSFTCDKSAGVGEMTYFRFNEFCILNAFATSDMTC</sequence>
<proteinExistence type="predicted"/>
<evidence type="ECO:0000313" key="1">
    <source>
        <dbReference type="EMBL" id="KAK2952390.1"/>
    </source>
</evidence>
<accession>A0ABQ9XQJ5</accession>
<protein>
    <submittedName>
        <fullName evidence="1">Uncharacterized protein</fullName>
    </submittedName>
</protein>
<gene>
    <name evidence="1" type="ORF">BLNAU_12652</name>
</gene>
<dbReference type="InterPro" id="IPR009011">
    <property type="entry name" value="Man6P_isomerase_rcpt-bd_dom_sf"/>
</dbReference>
<keyword evidence="2" id="KW-1185">Reference proteome</keyword>
<reference evidence="1 2" key="1">
    <citation type="journal article" date="2022" name="bioRxiv">
        <title>Genomics of Preaxostyla Flagellates Illuminates Evolutionary Transitions and the Path Towards Mitochondrial Loss.</title>
        <authorList>
            <person name="Novak L.V.F."/>
            <person name="Treitli S.C."/>
            <person name="Pyrih J."/>
            <person name="Halakuc P."/>
            <person name="Pipaliya S.V."/>
            <person name="Vacek V."/>
            <person name="Brzon O."/>
            <person name="Soukal P."/>
            <person name="Eme L."/>
            <person name="Dacks J.B."/>
            <person name="Karnkowska A."/>
            <person name="Elias M."/>
            <person name="Hampl V."/>
        </authorList>
    </citation>
    <scope>NUCLEOTIDE SEQUENCE [LARGE SCALE GENOMIC DNA]</scope>
    <source>
        <strain evidence="1">NAU3</strain>
        <tissue evidence="1">Gut</tissue>
    </source>
</reference>
<dbReference type="SUPFAM" id="SSF50911">
    <property type="entry name" value="Mannose 6-phosphate receptor domain"/>
    <property type="match status" value="1"/>
</dbReference>
<dbReference type="EMBL" id="JARBJD010000104">
    <property type="protein sequence ID" value="KAK2952390.1"/>
    <property type="molecule type" value="Genomic_DNA"/>
</dbReference>
<organism evidence="1 2">
    <name type="scientific">Blattamonas nauphoetae</name>
    <dbReference type="NCBI Taxonomy" id="2049346"/>
    <lineage>
        <taxon>Eukaryota</taxon>
        <taxon>Metamonada</taxon>
        <taxon>Preaxostyla</taxon>
        <taxon>Oxymonadida</taxon>
        <taxon>Blattamonas</taxon>
    </lineage>
</organism>
<comment type="caution">
    <text evidence="1">The sequence shown here is derived from an EMBL/GenBank/DDBJ whole genome shotgun (WGS) entry which is preliminary data.</text>
</comment>
<dbReference type="Proteomes" id="UP001281761">
    <property type="component" value="Unassembled WGS sequence"/>
</dbReference>
<evidence type="ECO:0000313" key="2">
    <source>
        <dbReference type="Proteomes" id="UP001281761"/>
    </source>
</evidence>